<dbReference type="Proteomes" id="UP000810171">
    <property type="component" value="Unassembled WGS sequence"/>
</dbReference>
<evidence type="ECO:0000313" key="1">
    <source>
        <dbReference type="EMBL" id="MBP0049724.1"/>
    </source>
</evidence>
<proteinExistence type="predicted"/>
<dbReference type="Gene3D" id="1.25.40.10">
    <property type="entry name" value="Tetratricopeptide repeat domain"/>
    <property type="match status" value="1"/>
</dbReference>
<dbReference type="SUPFAM" id="SSF48452">
    <property type="entry name" value="TPR-like"/>
    <property type="match status" value="1"/>
</dbReference>
<sequence>MLTPISQAHTNNLFLAADEAYQRGASLLAQGLPAEAAAYLERAVLLNPDHAGAWLDLAFASAASGNYSASASYARRFLEFDSPPDAAAQHARKLLHQLEVPRWRHLNGIDMALGYTTNANGGSDSRYIDITTNLGEVALELARQSRAQAAGFTQVQFQRQGQRSTLASDIPQQTYTLKAHTRLFGNEQPSQYALQLQGSQHFNNWQTGAFGTLARPDQDLDYWQAGTWLQRMLGTRTTLGIAGSYNAYPGNSTLDNLSISLFSRWQPFATTSFHARLTASHATHDRAGGDHARIKLGVEQHYQFQQGELRLEATLEHVKDTEGYSSLLARNATRVLNRQHLELEYSRPVTRNLHWQAALQVYRQQSNLALFDTQSVNATLGLSWRF</sequence>
<organism evidence="1 2">
    <name type="scientific">Marinobacterium alkalitolerans</name>
    <dbReference type="NCBI Taxonomy" id="1542925"/>
    <lineage>
        <taxon>Bacteria</taxon>
        <taxon>Pseudomonadati</taxon>
        <taxon>Pseudomonadota</taxon>
        <taxon>Gammaproteobacteria</taxon>
        <taxon>Oceanospirillales</taxon>
        <taxon>Oceanospirillaceae</taxon>
        <taxon>Marinobacterium</taxon>
    </lineage>
</organism>
<protein>
    <submittedName>
        <fullName evidence="1">Tetratricopeptide repeat protein</fullName>
    </submittedName>
</protein>
<dbReference type="RefSeq" id="WP_209288408.1">
    <property type="nucleotide sequence ID" value="NZ_JACVEW010000023.1"/>
</dbReference>
<name>A0ABS3ZFA3_9GAMM</name>
<keyword evidence="2" id="KW-1185">Reference proteome</keyword>
<evidence type="ECO:0000313" key="2">
    <source>
        <dbReference type="Proteomes" id="UP000810171"/>
    </source>
</evidence>
<accession>A0ABS3ZFA3</accession>
<gene>
    <name evidence="1" type="ORF">H9C73_13380</name>
</gene>
<dbReference type="Pfam" id="PF14559">
    <property type="entry name" value="TPR_19"/>
    <property type="match status" value="1"/>
</dbReference>
<dbReference type="EMBL" id="JACVEW010000023">
    <property type="protein sequence ID" value="MBP0049724.1"/>
    <property type="molecule type" value="Genomic_DNA"/>
</dbReference>
<dbReference type="InterPro" id="IPR011990">
    <property type="entry name" value="TPR-like_helical_dom_sf"/>
</dbReference>
<comment type="caution">
    <text evidence="1">The sequence shown here is derived from an EMBL/GenBank/DDBJ whole genome shotgun (WGS) entry which is preliminary data.</text>
</comment>
<reference evidence="1 2" key="1">
    <citation type="submission" date="2020-09" db="EMBL/GenBank/DDBJ databases">
        <authorList>
            <person name="Tanuku N.R.S."/>
        </authorList>
    </citation>
    <scope>NUCLEOTIDE SEQUENCE [LARGE SCALE GENOMIC DNA]</scope>
    <source>
        <strain evidence="1 2">AK62</strain>
    </source>
</reference>